<dbReference type="InterPro" id="IPR026369">
    <property type="entry name" value="CxxC_20_CxxC"/>
</dbReference>
<dbReference type="Proteomes" id="UP000622860">
    <property type="component" value="Unassembled WGS sequence"/>
</dbReference>
<name>A0A917HKM2_9BACI</name>
<keyword evidence="1" id="KW-0472">Membrane</keyword>
<dbReference type="NCBIfam" id="TIGR04104">
    <property type="entry name" value="cxxc_20_cxxc"/>
    <property type="match status" value="1"/>
</dbReference>
<dbReference type="AlphaFoldDB" id="A0A917HKM2"/>
<keyword evidence="1" id="KW-0812">Transmembrane</keyword>
<reference evidence="2" key="1">
    <citation type="journal article" date="2014" name="Int. J. Syst. Evol. Microbiol.">
        <title>Complete genome sequence of Corynebacterium casei LMG S-19264T (=DSM 44701T), isolated from a smear-ripened cheese.</title>
        <authorList>
            <consortium name="US DOE Joint Genome Institute (JGI-PGF)"/>
            <person name="Walter F."/>
            <person name="Albersmeier A."/>
            <person name="Kalinowski J."/>
            <person name="Ruckert C."/>
        </authorList>
    </citation>
    <scope>NUCLEOTIDE SEQUENCE</scope>
    <source>
        <strain evidence="2">CGMCC 1.12754</strain>
    </source>
</reference>
<keyword evidence="3" id="KW-1185">Reference proteome</keyword>
<evidence type="ECO:0000313" key="3">
    <source>
        <dbReference type="Proteomes" id="UP000622860"/>
    </source>
</evidence>
<proteinExistence type="predicted"/>
<dbReference type="RefSeq" id="WP_188456190.1">
    <property type="nucleotide sequence ID" value="NZ_BMFR01000014.1"/>
</dbReference>
<feature type="transmembrane region" description="Helical" evidence="1">
    <location>
        <begin position="42"/>
        <end position="61"/>
    </location>
</feature>
<sequence length="97" mass="11447">MPACKYCKKEWSYSDTFRKSFRNKMVCPYCHNTNYITTKARWRLNVISMPAIFAGVILGIFDIPLTWSIPIAVLLLIISFCMYPFYMELSKEEEPLF</sequence>
<organism evidence="2 3">
    <name type="scientific">Virgibacillus oceani</name>
    <dbReference type="NCBI Taxonomy" id="1479511"/>
    <lineage>
        <taxon>Bacteria</taxon>
        <taxon>Bacillati</taxon>
        <taxon>Bacillota</taxon>
        <taxon>Bacilli</taxon>
        <taxon>Bacillales</taxon>
        <taxon>Bacillaceae</taxon>
        <taxon>Virgibacillus</taxon>
    </lineage>
</organism>
<evidence type="ECO:0000313" key="2">
    <source>
        <dbReference type="EMBL" id="GGG82461.1"/>
    </source>
</evidence>
<comment type="caution">
    <text evidence="2">The sequence shown here is derived from an EMBL/GenBank/DDBJ whole genome shotgun (WGS) entry which is preliminary data.</text>
</comment>
<dbReference type="EMBL" id="BMFR01000014">
    <property type="protein sequence ID" value="GGG82461.1"/>
    <property type="molecule type" value="Genomic_DNA"/>
</dbReference>
<feature type="transmembrane region" description="Helical" evidence="1">
    <location>
        <begin position="67"/>
        <end position="86"/>
    </location>
</feature>
<reference evidence="2" key="2">
    <citation type="submission" date="2020-09" db="EMBL/GenBank/DDBJ databases">
        <authorList>
            <person name="Sun Q."/>
            <person name="Zhou Y."/>
        </authorList>
    </citation>
    <scope>NUCLEOTIDE SEQUENCE</scope>
    <source>
        <strain evidence="2">CGMCC 1.12754</strain>
    </source>
</reference>
<evidence type="ECO:0000256" key="1">
    <source>
        <dbReference type="SAM" id="Phobius"/>
    </source>
</evidence>
<accession>A0A917HKM2</accession>
<protein>
    <recommendedName>
        <fullName evidence="4">Cxxc_20_cxxc protein</fullName>
    </recommendedName>
</protein>
<evidence type="ECO:0008006" key="4">
    <source>
        <dbReference type="Google" id="ProtNLM"/>
    </source>
</evidence>
<gene>
    <name evidence="2" type="ORF">GCM10011398_29970</name>
</gene>
<keyword evidence="1" id="KW-1133">Transmembrane helix</keyword>